<dbReference type="AlphaFoldDB" id="A0A5P1FQK3"/>
<name>A0A5P1FQK3_ASPOF</name>
<proteinExistence type="predicted"/>
<organism evidence="1 2">
    <name type="scientific">Asparagus officinalis</name>
    <name type="common">Garden asparagus</name>
    <dbReference type="NCBI Taxonomy" id="4686"/>
    <lineage>
        <taxon>Eukaryota</taxon>
        <taxon>Viridiplantae</taxon>
        <taxon>Streptophyta</taxon>
        <taxon>Embryophyta</taxon>
        <taxon>Tracheophyta</taxon>
        <taxon>Spermatophyta</taxon>
        <taxon>Magnoliopsida</taxon>
        <taxon>Liliopsida</taxon>
        <taxon>Asparagales</taxon>
        <taxon>Asparagaceae</taxon>
        <taxon>Asparagoideae</taxon>
        <taxon>Asparagus</taxon>
    </lineage>
</organism>
<accession>A0A5P1FQK3</accession>
<sequence length="108" mass="12275">MAAFTFVLNSMEHQGTLNFLGADSLMNKTRDISVGDELQVKVNKHSSTKTQLPYDYCFLDFYKPSKIMNGGENLEKSFMLIALRTPSIRTVCKGCSSSFFFRFCFDTD</sequence>
<protein>
    <submittedName>
        <fullName evidence="1">Uncharacterized protein</fullName>
    </submittedName>
</protein>
<evidence type="ECO:0000313" key="2">
    <source>
        <dbReference type="Proteomes" id="UP000243459"/>
    </source>
</evidence>
<dbReference type="Gramene" id="ONK80566">
    <property type="protein sequence ID" value="ONK80566"/>
    <property type="gene ID" value="A4U43_C01F19260"/>
</dbReference>
<reference evidence="2" key="1">
    <citation type="journal article" date="2017" name="Nat. Commun.">
        <title>The asparagus genome sheds light on the origin and evolution of a young Y chromosome.</title>
        <authorList>
            <person name="Harkess A."/>
            <person name="Zhou J."/>
            <person name="Xu C."/>
            <person name="Bowers J.E."/>
            <person name="Van der Hulst R."/>
            <person name="Ayyampalayam S."/>
            <person name="Mercati F."/>
            <person name="Riccardi P."/>
            <person name="McKain M.R."/>
            <person name="Kakrana A."/>
            <person name="Tang H."/>
            <person name="Ray J."/>
            <person name="Groenendijk J."/>
            <person name="Arikit S."/>
            <person name="Mathioni S.M."/>
            <person name="Nakano M."/>
            <person name="Shan H."/>
            <person name="Telgmann-Rauber A."/>
            <person name="Kanno A."/>
            <person name="Yue Z."/>
            <person name="Chen H."/>
            <person name="Li W."/>
            <person name="Chen Y."/>
            <person name="Xu X."/>
            <person name="Zhang Y."/>
            <person name="Luo S."/>
            <person name="Chen H."/>
            <person name="Gao J."/>
            <person name="Mao Z."/>
            <person name="Pires J.C."/>
            <person name="Luo M."/>
            <person name="Kudrna D."/>
            <person name="Wing R.A."/>
            <person name="Meyers B.C."/>
            <person name="Yi K."/>
            <person name="Kong H."/>
            <person name="Lavrijsen P."/>
            <person name="Sunseri F."/>
            <person name="Falavigna A."/>
            <person name="Ye Y."/>
            <person name="Leebens-Mack J.H."/>
            <person name="Chen G."/>
        </authorList>
    </citation>
    <scope>NUCLEOTIDE SEQUENCE [LARGE SCALE GENOMIC DNA]</scope>
    <source>
        <strain evidence="2">cv. DH0086</strain>
    </source>
</reference>
<dbReference type="EMBL" id="CM007381">
    <property type="protein sequence ID" value="ONK80566.1"/>
    <property type="molecule type" value="Genomic_DNA"/>
</dbReference>
<evidence type="ECO:0000313" key="1">
    <source>
        <dbReference type="EMBL" id="ONK80566.1"/>
    </source>
</evidence>
<gene>
    <name evidence="1" type="ORF">A4U43_C01F19260</name>
</gene>
<dbReference type="Proteomes" id="UP000243459">
    <property type="component" value="Chromosome 1"/>
</dbReference>
<keyword evidence="2" id="KW-1185">Reference proteome</keyword>